<dbReference type="EMBL" id="GBXM01055160">
    <property type="protein sequence ID" value="JAH53417.1"/>
    <property type="molecule type" value="Transcribed_RNA"/>
</dbReference>
<organism evidence="1">
    <name type="scientific">Anguilla anguilla</name>
    <name type="common">European freshwater eel</name>
    <name type="synonym">Muraena anguilla</name>
    <dbReference type="NCBI Taxonomy" id="7936"/>
    <lineage>
        <taxon>Eukaryota</taxon>
        <taxon>Metazoa</taxon>
        <taxon>Chordata</taxon>
        <taxon>Craniata</taxon>
        <taxon>Vertebrata</taxon>
        <taxon>Euteleostomi</taxon>
        <taxon>Actinopterygii</taxon>
        <taxon>Neopterygii</taxon>
        <taxon>Teleostei</taxon>
        <taxon>Anguilliformes</taxon>
        <taxon>Anguillidae</taxon>
        <taxon>Anguilla</taxon>
    </lineage>
</organism>
<name>A0A0E9TIZ1_ANGAN</name>
<reference evidence="1" key="2">
    <citation type="journal article" date="2015" name="Fish Shellfish Immunol.">
        <title>Early steps in the European eel (Anguilla anguilla)-Vibrio vulnificus interaction in the gills: Role of the RtxA13 toxin.</title>
        <authorList>
            <person name="Callol A."/>
            <person name="Pajuelo D."/>
            <person name="Ebbesson L."/>
            <person name="Teles M."/>
            <person name="MacKenzie S."/>
            <person name="Amaro C."/>
        </authorList>
    </citation>
    <scope>NUCLEOTIDE SEQUENCE</scope>
</reference>
<evidence type="ECO:0000313" key="1">
    <source>
        <dbReference type="EMBL" id="JAH53417.1"/>
    </source>
</evidence>
<reference evidence="1" key="1">
    <citation type="submission" date="2014-11" db="EMBL/GenBank/DDBJ databases">
        <authorList>
            <person name="Amaro Gonzalez C."/>
        </authorList>
    </citation>
    <scope>NUCLEOTIDE SEQUENCE</scope>
</reference>
<proteinExistence type="predicted"/>
<protein>
    <submittedName>
        <fullName evidence="1">Uncharacterized protein</fullName>
    </submittedName>
</protein>
<sequence length="11" mass="1279">MKPRTMNSVTN</sequence>
<accession>A0A0E9TIZ1</accession>